<evidence type="ECO:0000256" key="1">
    <source>
        <dbReference type="SAM" id="MobiDB-lite"/>
    </source>
</evidence>
<sequence length="64" mass="7146">MSIVPNLSDHNTNQLSPEKISKPSRYRLCASPTALSVSDHISGQTLSKAYETFYNRGKQQAHQI</sequence>
<name>A0A9N9PN60_9HELO</name>
<keyword evidence="3" id="KW-1185">Reference proteome</keyword>
<dbReference type="EMBL" id="CAJVRL010000014">
    <property type="protein sequence ID" value="CAG8949655.1"/>
    <property type="molecule type" value="Genomic_DNA"/>
</dbReference>
<evidence type="ECO:0000313" key="2">
    <source>
        <dbReference type="EMBL" id="CAG8949655.1"/>
    </source>
</evidence>
<dbReference type="Proteomes" id="UP000696280">
    <property type="component" value="Unassembled WGS sequence"/>
</dbReference>
<gene>
    <name evidence="2" type="ORF">HYFRA_00007889</name>
</gene>
<feature type="region of interest" description="Disordered" evidence="1">
    <location>
        <begin position="1"/>
        <end position="23"/>
    </location>
</feature>
<dbReference type="AlphaFoldDB" id="A0A9N9PN60"/>
<reference evidence="2" key="1">
    <citation type="submission" date="2021-07" db="EMBL/GenBank/DDBJ databases">
        <authorList>
            <person name="Durling M."/>
        </authorList>
    </citation>
    <scope>NUCLEOTIDE SEQUENCE</scope>
</reference>
<protein>
    <submittedName>
        <fullName evidence="2">Uncharacterized protein</fullName>
    </submittedName>
</protein>
<organism evidence="2 3">
    <name type="scientific">Hymenoscyphus fraxineus</name>
    <dbReference type="NCBI Taxonomy" id="746836"/>
    <lineage>
        <taxon>Eukaryota</taxon>
        <taxon>Fungi</taxon>
        <taxon>Dikarya</taxon>
        <taxon>Ascomycota</taxon>
        <taxon>Pezizomycotina</taxon>
        <taxon>Leotiomycetes</taxon>
        <taxon>Helotiales</taxon>
        <taxon>Helotiaceae</taxon>
        <taxon>Hymenoscyphus</taxon>
    </lineage>
</organism>
<accession>A0A9N9PN60</accession>
<proteinExistence type="predicted"/>
<evidence type="ECO:0000313" key="3">
    <source>
        <dbReference type="Proteomes" id="UP000696280"/>
    </source>
</evidence>
<comment type="caution">
    <text evidence="2">The sequence shown here is derived from an EMBL/GenBank/DDBJ whole genome shotgun (WGS) entry which is preliminary data.</text>
</comment>